<dbReference type="OrthoDB" id="61870at2759"/>
<dbReference type="PROSITE" id="PS51186">
    <property type="entry name" value="GNAT"/>
    <property type="match status" value="1"/>
</dbReference>
<dbReference type="InterPro" id="IPR016181">
    <property type="entry name" value="Acyl_CoA_acyltransferase"/>
</dbReference>
<dbReference type="AlphaFoldDB" id="A0A3N4JE23"/>
<dbReference type="Gene3D" id="3.40.630.30">
    <property type="match status" value="1"/>
</dbReference>
<keyword evidence="3" id="KW-1185">Reference proteome</keyword>
<sequence length="286" mass="31616">MTIYLHNDGSTLLPQLIAQLPHSLPLALRIQDPLRTESSVLLASFSPGGEVPEVWTAAFVDQSRKGATNCWPYSSLEASSVGKTTTKEEKSVLEKDILEILAYAKAHPPQIGGLNELIVGSVHDLIAEVLKTKTKLLYCGEWDKYLIHIEDVPAAFSLPEGYSLGQLRTEEQMERVCNTSTVPRYPRDMWPLRQAALFHQGVPISWVFKSLDGSMGALWVEEEHRGKGLGKTLMGLFLREVGDLVGGWVGHVDVAPSNEGSRKSVEGVGGKLAWRVWWVNVDLEAF</sequence>
<evidence type="ECO:0000313" key="3">
    <source>
        <dbReference type="Proteomes" id="UP000276215"/>
    </source>
</evidence>
<dbReference type="InterPro" id="IPR000182">
    <property type="entry name" value="GNAT_dom"/>
</dbReference>
<dbReference type="InterPro" id="IPR013653">
    <property type="entry name" value="GCN5-like_dom"/>
</dbReference>
<name>A0A3N4JE23_9PEZI</name>
<dbReference type="GO" id="GO:0016747">
    <property type="term" value="F:acyltransferase activity, transferring groups other than amino-acyl groups"/>
    <property type="evidence" value="ECO:0007669"/>
    <property type="project" value="InterPro"/>
</dbReference>
<feature type="domain" description="N-acetyltransferase" evidence="1">
    <location>
        <begin position="147"/>
        <end position="286"/>
    </location>
</feature>
<accession>A0A3N4JE23</accession>
<protein>
    <recommendedName>
        <fullName evidence="1">N-acetyltransferase domain-containing protein</fullName>
    </recommendedName>
</protein>
<reference evidence="2 3" key="1">
    <citation type="journal article" date="2018" name="Nat. Ecol. Evol.">
        <title>Pezizomycetes genomes reveal the molecular basis of ectomycorrhizal truffle lifestyle.</title>
        <authorList>
            <person name="Murat C."/>
            <person name="Payen T."/>
            <person name="Noel B."/>
            <person name="Kuo A."/>
            <person name="Morin E."/>
            <person name="Chen J."/>
            <person name="Kohler A."/>
            <person name="Krizsan K."/>
            <person name="Balestrini R."/>
            <person name="Da Silva C."/>
            <person name="Montanini B."/>
            <person name="Hainaut M."/>
            <person name="Levati E."/>
            <person name="Barry K.W."/>
            <person name="Belfiori B."/>
            <person name="Cichocki N."/>
            <person name="Clum A."/>
            <person name="Dockter R.B."/>
            <person name="Fauchery L."/>
            <person name="Guy J."/>
            <person name="Iotti M."/>
            <person name="Le Tacon F."/>
            <person name="Lindquist E.A."/>
            <person name="Lipzen A."/>
            <person name="Malagnac F."/>
            <person name="Mello A."/>
            <person name="Molinier V."/>
            <person name="Miyauchi S."/>
            <person name="Poulain J."/>
            <person name="Riccioni C."/>
            <person name="Rubini A."/>
            <person name="Sitrit Y."/>
            <person name="Splivallo R."/>
            <person name="Traeger S."/>
            <person name="Wang M."/>
            <person name="Zifcakova L."/>
            <person name="Wipf D."/>
            <person name="Zambonelli A."/>
            <person name="Paolocci F."/>
            <person name="Nowrousian M."/>
            <person name="Ottonello S."/>
            <person name="Baldrian P."/>
            <person name="Spatafora J.W."/>
            <person name="Henrissat B."/>
            <person name="Nagy L.G."/>
            <person name="Aury J.M."/>
            <person name="Wincker P."/>
            <person name="Grigoriev I.V."/>
            <person name="Bonfante P."/>
            <person name="Martin F.M."/>
        </authorList>
    </citation>
    <scope>NUCLEOTIDE SEQUENCE [LARGE SCALE GENOMIC DNA]</scope>
    <source>
        <strain evidence="2 3">120613-1</strain>
    </source>
</reference>
<evidence type="ECO:0000259" key="1">
    <source>
        <dbReference type="PROSITE" id="PS51186"/>
    </source>
</evidence>
<dbReference type="Proteomes" id="UP000276215">
    <property type="component" value="Unassembled WGS sequence"/>
</dbReference>
<gene>
    <name evidence="2" type="ORF">L873DRAFT_1792774</name>
</gene>
<evidence type="ECO:0000313" key="2">
    <source>
        <dbReference type="EMBL" id="RPA94690.1"/>
    </source>
</evidence>
<dbReference type="Pfam" id="PF08445">
    <property type="entry name" value="FR47"/>
    <property type="match status" value="1"/>
</dbReference>
<dbReference type="EMBL" id="ML120434">
    <property type="protein sequence ID" value="RPA94690.1"/>
    <property type="molecule type" value="Genomic_DNA"/>
</dbReference>
<organism evidence="2 3">
    <name type="scientific">Choiromyces venosus 120613-1</name>
    <dbReference type="NCBI Taxonomy" id="1336337"/>
    <lineage>
        <taxon>Eukaryota</taxon>
        <taxon>Fungi</taxon>
        <taxon>Dikarya</taxon>
        <taxon>Ascomycota</taxon>
        <taxon>Pezizomycotina</taxon>
        <taxon>Pezizomycetes</taxon>
        <taxon>Pezizales</taxon>
        <taxon>Tuberaceae</taxon>
        <taxon>Choiromyces</taxon>
    </lineage>
</organism>
<dbReference type="InterPro" id="IPR053225">
    <property type="entry name" value="Acyl-CoA_N-acyltransferase"/>
</dbReference>
<dbReference type="PANTHER" id="PTHR20958">
    <property type="entry name" value="GLYCINE N-ACYLTRANSFERASE-LIKE PROTEIN"/>
    <property type="match status" value="1"/>
</dbReference>
<dbReference type="PANTHER" id="PTHR20958:SF6">
    <property type="entry name" value="GLYCINE N-ACYLTRANSFERASE-LIKE PROTEIN"/>
    <property type="match status" value="1"/>
</dbReference>
<dbReference type="SUPFAM" id="SSF55729">
    <property type="entry name" value="Acyl-CoA N-acyltransferases (Nat)"/>
    <property type="match status" value="1"/>
</dbReference>
<proteinExistence type="predicted"/>